<evidence type="ECO:0000256" key="5">
    <source>
        <dbReference type="ARBA" id="ARBA00023125"/>
    </source>
</evidence>
<feature type="domain" description="DNA polymerase alpha/delta/epsilon subunit B" evidence="8">
    <location>
        <begin position="6"/>
        <end position="66"/>
    </location>
</feature>
<evidence type="ECO:0000256" key="4">
    <source>
        <dbReference type="ARBA" id="ARBA00022705"/>
    </source>
</evidence>
<accession>L0PBC6</accession>
<dbReference type="InParanoid" id="L0PBC6"/>
<dbReference type="InterPro" id="IPR016266">
    <property type="entry name" value="POLE2"/>
</dbReference>
<sequence length="106" mass="12043">MKCNNISDCSSDSQQTQNLVRTLLDQSHLSPFSLSSRPTLWDFDHTLRLYPIPHLMVIADTSCHAFHISYCGCLSINPGKLAYSHKASWAEYNPTKNKVTLFQELI</sequence>
<evidence type="ECO:0000256" key="6">
    <source>
        <dbReference type="ARBA" id="ARBA00023242"/>
    </source>
</evidence>
<dbReference type="Proteomes" id="UP000010422">
    <property type="component" value="Unassembled WGS sequence"/>
</dbReference>
<dbReference type="STRING" id="1209962.L0PBC6"/>
<dbReference type="GO" id="GO:0003677">
    <property type="term" value="F:DNA binding"/>
    <property type="evidence" value="ECO:0007669"/>
    <property type="project" value="UniProtKB-KW"/>
</dbReference>
<evidence type="ECO:0000256" key="7">
    <source>
        <dbReference type="ARBA" id="ARBA00032930"/>
    </source>
</evidence>
<name>L0PBC6_PNEJI</name>
<organism evidence="10">
    <name type="scientific">Pneumocystis jirovecii</name>
    <name type="common">Human pneumocystis pneumonia agent</name>
    <dbReference type="NCBI Taxonomy" id="42068"/>
    <lineage>
        <taxon>Eukaryota</taxon>
        <taxon>Fungi</taxon>
        <taxon>Dikarya</taxon>
        <taxon>Ascomycota</taxon>
        <taxon>Taphrinomycotina</taxon>
        <taxon>Pneumocystomycetes</taxon>
        <taxon>Pneumocystaceae</taxon>
        <taxon>Pneumocystis</taxon>
    </lineage>
</organism>
<dbReference type="AlphaFoldDB" id="L0PBC6"/>
<evidence type="ECO:0000259" key="8">
    <source>
        <dbReference type="Pfam" id="PF04042"/>
    </source>
</evidence>
<comment type="subcellular location">
    <subcellularLocation>
        <location evidence="1">Nucleus</location>
    </subcellularLocation>
</comment>
<gene>
    <name evidence="9" type="ORF">PNEJI1_003358</name>
</gene>
<dbReference type="Pfam" id="PF04042">
    <property type="entry name" value="DNA_pol_E_B"/>
    <property type="match status" value="1"/>
</dbReference>
<dbReference type="InterPro" id="IPR007185">
    <property type="entry name" value="DNA_pol_a/d/e_bsu"/>
</dbReference>
<evidence type="ECO:0000313" key="9">
    <source>
        <dbReference type="EMBL" id="CCJ29522.1"/>
    </source>
</evidence>
<evidence type="ECO:0000256" key="2">
    <source>
        <dbReference type="ARBA" id="ARBA00009560"/>
    </source>
</evidence>
<dbReference type="PANTHER" id="PTHR12708:SF0">
    <property type="entry name" value="DNA POLYMERASE EPSILON SUBUNIT 2"/>
    <property type="match status" value="1"/>
</dbReference>
<comment type="caution">
    <text evidence="9">The sequence shown here is derived from an EMBL/GenBank/DDBJ whole genome shotgun (WGS) entry which is preliminary data.</text>
</comment>
<dbReference type="GO" id="GO:0042276">
    <property type="term" value="P:error-prone translesion synthesis"/>
    <property type="evidence" value="ECO:0007669"/>
    <property type="project" value="TreeGrafter"/>
</dbReference>
<proteinExistence type="inferred from homology"/>
<dbReference type="PANTHER" id="PTHR12708">
    <property type="entry name" value="DNA POLYMERASE EPSILON SUBUNIT B"/>
    <property type="match status" value="1"/>
</dbReference>
<comment type="similarity">
    <text evidence="2">Belongs to the DNA polymerase epsilon subunit B family.</text>
</comment>
<keyword evidence="5" id="KW-0238">DNA-binding</keyword>
<dbReference type="VEuPathDB" id="FungiDB:PNEJI1_003358"/>
<evidence type="ECO:0000313" key="10">
    <source>
        <dbReference type="Proteomes" id="UP000010422"/>
    </source>
</evidence>
<dbReference type="GO" id="GO:0008622">
    <property type="term" value="C:epsilon DNA polymerase complex"/>
    <property type="evidence" value="ECO:0007669"/>
    <property type="project" value="InterPro"/>
</dbReference>
<reference evidence="9 10" key="1">
    <citation type="journal article" date="2012" name="MBio">
        <title>De novo assembly of the Pneumocystis jirovecii genome from a single bronchoalveolar lavage fluid specimen from a patient.</title>
        <authorList>
            <person name="Cisse O.H."/>
            <person name="Pagni M."/>
            <person name="Hauser P.M."/>
        </authorList>
    </citation>
    <scope>NUCLEOTIDE SEQUENCE [LARGE SCALE GENOMIC DNA]</scope>
    <source>
        <strain evidence="9 10">SE8</strain>
    </source>
</reference>
<evidence type="ECO:0000256" key="3">
    <source>
        <dbReference type="ARBA" id="ARBA00016011"/>
    </source>
</evidence>
<keyword evidence="4" id="KW-0235">DNA replication</keyword>
<keyword evidence="6" id="KW-0539">Nucleus</keyword>
<evidence type="ECO:0000256" key="1">
    <source>
        <dbReference type="ARBA" id="ARBA00004123"/>
    </source>
</evidence>
<protein>
    <recommendedName>
        <fullName evidence="3">DNA polymerase epsilon subunit B</fullName>
    </recommendedName>
    <alternativeName>
        <fullName evidence="7">DNA polymerase II subunit 2</fullName>
    </alternativeName>
</protein>
<dbReference type="EMBL" id="CAKM01000191">
    <property type="protein sequence ID" value="CCJ29522.1"/>
    <property type="molecule type" value="Genomic_DNA"/>
</dbReference>
<dbReference type="GO" id="GO:0006261">
    <property type="term" value="P:DNA-templated DNA replication"/>
    <property type="evidence" value="ECO:0007669"/>
    <property type="project" value="InterPro"/>
</dbReference>